<reference evidence="6 7" key="1">
    <citation type="journal article" date="2013" name="Genome Announc.">
        <title>Draft genome sequences for three mercury-methylating, sulfate-reducing bacteria.</title>
        <authorList>
            <person name="Brown S.D."/>
            <person name="Hurt R.A.Jr."/>
            <person name="Gilmour C.C."/>
            <person name="Elias D.A."/>
        </authorList>
    </citation>
    <scope>NUCLEOTIDE SEQUENCE [LARGE SCALE GENOMIC DNA]</scope>
    <source>
        <strain evidence="6 7">DSM 2059</strain>
    </source>
</reference>
<evidence type="ECO:0000256" key="4">
    <source>
        <dbReference type="SAM" id="SignalP"/>
    </source>
</evidence>
<dbReference type="GO" id="GO:1904680">
    <property type="term" value="F:peptide transmembrane transporter activity"/>
    <property type="evidence" value="ECO:0007669"/>
    <property type="project" value="TreeGrafter"/>
</dbReference>
<dbReference type="STRING" id="897.B2D07_19615"/>
<accession>S7UT73</accession>
<comment type="caution">
    <text evidence="6">The sequence shown here is derived from an EMBL/GenBank/DDBJ whole genome shotgun (WGS) entry which is preliminary data.</text>
</comment>
<evidence type="ECO:0000256" key="1">
    <source>
        <dbReference type="ARBA" id="ARBA00005695"/>
    </source>
</evidence>
<dbReference type="SUPFAM" id="SSF53850">
    <property type="entry name" value="Periplasmic binding protein-like II"/>
    <property type="match status" value="1"/>
</dbReference>
<dbReference type="InterPro" id="IPR030678">
    <property type="entry name" value="Peptide/Ni-bd"/>
</dbReference>
<dbReference type="AlphaFoldDB" id="S7UT73"/>
<dbReference type="EMBL" id="ATHJ01000107">
    <property type="protein sequence ID" value="EPR35523.1"/>
    <property type="molecule type" value="Genomic_DNA"/>
</dbReference>
<keyword evidence="3 4" id="KW-0732">Signal</keyword>
<dbReference type="CDD" id="cd00995">
    <property type="entry name" value="PBP2_NikA_DppA_OppA_like"/>
    <property type="match status" value="1"/>
</dbReference>
<dbReference type="OrthoDB" id="9772924at2"/>
<evidence type="ECO:0000259" key="5">
    <source>
        <dbReference type="Pfam" id="PF00496"/>
    </source>
</evidence>
<keyword evidence="7" id="KW-1185">Reference proteome</keyword>
<dbReference type="PANTHER" id="PTHR30290:SF9">
    <property type="entry name" value="OLIGOPEPTIDE-BINDING PROTEIN APPA"/>
    <property type="match status" value="1"/>
</dbReference>
<dbReference type="GO" id="GO:0030288">
    <property type="term" value="C:outer membrane-bounded periplasmic space"/>
    <property type="evidence" value="ECO:0007669"/>
    <property type="project" value="UniProtKB-ARBA"/>
</dbReference>
<dbReference type="PIRSF" id="PIRSF002741">
    <property type="entry name" value="MppA"/>
    <property type="match status" value="1"/>
</dbReference>
<dbReference type="InterPro" id="IPR039424">
    <property type="entry name" value="SBP_5"/>
</dbReference>
<dbReference type="Gene3D" id="3.10.105.10">
    <property type="entry name" value="Dipeptide-binding Protein, Domain 3"/>
    <property type="match status" value="1"/>
</dbReference>
<dbReference type="Gene3D" id="3.40.190.10">
    <property type="entry name" value="Periplasmic binding protein-like II"/>
    <property type="match status" value="1"/>
</dbReference>
<name>S7UT73_DESML</name>
<dbReference type="RefSeq" id="WP_020878183.1">
    <property type="nucleotide sequence ID" value="NZ_ATHJ01000107.1"/>
</dbReference>
<evidence type="ECO:0000313" key="6">
    <source>
        <dbReference type="EMBL" id="EPR35523.1"/>
    </source>
</evidence>
<gene>
    <name evidence="6" type="ORF">dsmv_3093</name>
</gene>
<dbReference type="Gene3D" id="3.90.76.10">
    <property type="entry name" value="Dipeptide-binding Protein, Domain 1"/>
    <property type="match status" value="1"/>
</dbReference>
<dbReference type="Pfam" id="PF00496">
    <property type="entry name" value="SBP_bac_5"/>
    <property type="match status" value="1"/>
</dbReference>
<dbReference type="eggNOG" id="COG4166">
    <property type="taxonomic scope" value="Bacteria"/>
</dbReference>
<feature type="domain" description="Solute-binding protein family 5" evidence="5">
    <location>
        <begin position="80"/>
        <end position="453"/>
    </location>
</feature>
<keyword evidence="2" id="KW-0813">Transport</keyword>
<evidence type="ECO:0000256" key="3">
    <source>
        <dbReference type="ARBA" id="ARBA00022729"/>
    </source>
</evidence>
<sequence length="540" mass="61443">MRLLNMIRKRHLLTFLATLTWGVWATLAWAAPGPVPGGKYNIPLSGEPNSLDPAYITDIYAVNVANNIFDGLVEYDKDLNIVPAIADIWKIARDHKSYTFLLRKDVRFHNGRQVTAEDFVYSFQRILDPATRSPVASFFLNIEGAKAFREGLADRVTGLVAKDPQTLLIRLEQPYAPFLSILAMANAKVIPKEAVGIDFRTNPVGTGPFRFETWTSGKGIILSANDGYFNGSPFLDTLYFQIYPNNELENIFSDFERGYLEESIIPSDKYEMIKSSADYAKRYNLVSKPLLNLVYVGINVTIPPLDNIKVRQAISYAVDTDTIVKEITKRGSIRAKGILPPGLAGFNPDFVGYTYNLDKAKQLLEEAGFPNGKGIPPLELWTFSKSESVQLELQAYQKYLKAVGITVIPRVADNWQHFLSLIDEKKVPLFYAAWYGDYPDPDNFLYVLCHSRSRTNRMGYSNPIIDQALEEARREMDYMKRVEIYREVQRLVMSEAPIITQHVNSFNYLFQPWVKGVEISYLGGAYIPFRKVWIDFKPQK</sequence>
<protein>
    <submittedName>
        <fullName evidence="6">ABC-type transporter, periplasmic subunit</fullName>
    </submittedName>
</protein>
<comment type="similarity">
    <text evidence="1">Belongs to the bacterial solute-binding protein 5 family.</text>
</comment>
<evidence type="ECO:0000313" key="7">
    <source>
        <dbReference type="Proteomes" id="UP000014977"/>
    </source>
</evidence>
<feature type="chain" id="PRO_5030177275" evidence="4">
    <location>
        <begin position="31"/>
        <end position="540"/>
    </location>
</feature>
<organism evidence="6 7">
    <name type="scientific">Desulfococcus multivorans DSM 2059</name>
    <dbReference type="NCBI Taxonomy" id="1121405"/>
    <lineage>
        <taxon>Bacteria</taxon>
        <taxon>Pseudomonadati</taxon>
        <taxon>Thermodesulfobacteriota</taxon>
        <taxon>Desulfobacteria</taxon>
        <taxon>Desulfobacterales</taxon>
        <taxon>Desulfococcaceae</taxon>
        <taxon>Desulfococcus</taxon>
    </lineage>
</organism>
<dbReference type="PANTHER" id="PTHR30290">
    <property type="entry name" value="PERIPLASMIC BINDING COMPONENT OF ABC TRANSPORTER"/>
    <property type="match status" value="1"/>
</dbReference>
<dbReference type="GO" id="GO:0043190">
    <property type="term" value="C:ATP-binding cassette (ABC) transporter complex"/>
    <property type="evidence" value="ECO:0007669"/>
    <property type="project" value="InterPro"/>
</dbReference>
<dbReference type="GO" id="GO:0015833">
    <property type="term" value="P:peptide transport"/>
    <property type="evidence" value="ECO:0007669"/>
    <property type="project" value="TreeGrafter"/>
</dbReference>
<dbReference type="InterPro" id="IPR000914">
    <property type="entry name" value="SBP_5_dom"/>
</dbReference>
<proteinExistence type="inferred from homology"/>
<evidence type="ECO:0000256" key="2">
    <source>
        <dbReference type="ARBA" id="ARBA00022448"/>
    </source>
</evidence>
<feature type="signal peptide" evidence="4">
    <location>
        <begin position="1"/>
        <end position="30"/>
    </location>
</feature>
<dbReference type="Proteomes" id="UP000014977">
    <property type="component" value="Unassembled WGS sequence"/>
</dbReference>